<dbReference type="GO" id="GO:0051301">
    <property type="term" value="P:cell division"/>
    <property type="evidence" value="ECO:0007669"/>
    <property type="project" value="TreeGrafter"/>
</dbReference>
<dbReference type="Proteomes" id="UP000002630">
    <property type="component" value="Linkage Group LG02"/>
</dbReference>
<name>D7FQK0_ECTSI</name>
<dbReference type="AlphaFoldDB" id="D7FQK0"/>
<evidence type="ECO:0000256" key="3">
    <source>
        <dbReference type="SAM" id="MobiDB-lite"/>
    </source>
</evidence>
<proteinExistence type="predicted"/>
<reference evidence="4 5" key="1">
    <citation type="journal article" date="2010" name="Nature">
        <title>The Ectocarpus genome and the independent evolution of multicellularity in brown algae.</title>
        <authorList>
            <person name="Cock J.M."/>
            <person name="Sterck L."/>
            <person name="Rouze P."/>
            <person name="Scornet D."/>
            <person name="Allen A.E."/>
            <person name="Amoutzias G."/>
            <person name="Anthouard V."/>
            <person name="Artiguenave F."/>
            <person name="Aury J.M."/>
            <person name="Badger J.H."/>
            <person name="Beszteri B."/>
            <person name="Billiau K."/>
            <person name="Bonnet E."/>
            <person name="Bothwell J.H."/>
            <person name="Bowler C."/>
            <person name="Boyen C."/>
            <person name="Brownlee C."/>
            <person name="Carrano C.J."/>
            <person name="Charrier B."/>
            <person name="Cho G.Y."/>
            <person name="Coelho S.M."/>
            <person name="Collen J."/>
            <person name="Corre E."/>
            <person name="Da Silva C."/>
            <person name="Delage L."/>
            <person name="Delaroque N."/>
            <person name="Dittami S.M."/>
            <person name="Doulbeau S."/>
            <person name="Elias M."/>
            <person name="Farnham G."/>
            <person name="Gachon C.M."/>
            <person name="Gschloessl B."/>
            <person name="Heesch S."/>
            <person name="Jabbari K."/>
            <person name="Jubin C."/>
            <person name="Kawai H."/>
            <person name="Kimura K."/>
            <person name="Kloareg B."/>
            <person name="Kupper F.C."/>
            <person name="Lang D."/>
            <person name="Le Bail A."/>
            <person name="Leblanc C."/>
            <person name="Lerouge P."/>
            <person name="Lohr M."/>
            <person name="Lopez P.J."/>
            <person name="Martens C."/>
            <person name="Maumus F."/>
            <person name="Michel G."/>
            <person name="Miranda-Saavedra D."/>
            <person name="Morales J."/>
            <person name="Moreau H."/>
            <person name="Motomura T."/>
            <person name="Nagasato C."/>
            <person name="Napoli C.A."/>
            <person name="Nelson D.R."/>
            <person name="Nyvall-Collen P."/>
            <person name="Peters A.F."/>
            <person name="Pommier C."/>
            <person name="Potin P."/>
            <person name="Poulain J."/>
            <person name="Quesneville H."/>
            <person name="Read B."/>
            <person name="Rensing S.A."/>
            <person name="Ritter A."/>
            <person name="Rousvoal S."/>
            <person name="Samanta M."/>
            <person name="Samson G."/>
            <person name="Schroeder D.C."/>
            <person name="Segurens B."/>
            <person name="Strittmatter M."/>
            <person name="Tonon T."/>
            <person name="Tregear J.W."/>
            <person name="Valentin K."/>
            <person name="von Dassow P."/>
            <person name="Yamagishi T."/>
            <person name="Van de Peer Y."/>
            <person name="Wincker P."/>
        </authorList>
    </citation>
    <scope>NUCLEOTIDE SEQUENCE [LARGE SCALE GENOMIC DNA]</scope>
    <source>
        <strain evidence="5">Ec32 / CCAP1310/4</strain>
    </source>
</reference>
<evidence type="ECO:0000256" key="2">
    <source>
        <dbReference type="PROSITE-ProRule" id="PRU00339"/>
    </source>
</evidence>
<feature type="region of interest" description="Disordered" evidence="3">
    <location>
        <begin position="125"/>
        <end position="202"/>
    </location>
</feature>
<dbReference type="InParanoid" id="D7FQK0"/>
<dbReference type="GO" id="GO:0016567">
    <property type="term" value="P:protein ubiquitination"/>
    <property type="evidence" value="ECO:0007669"/>
    <property type="project" value="TreeGrafter"/>
</dbReference>
<dbReference type="STRING" id="2880.D7FQK0"/>
<dbReference type="PANTHER" id="PTHR12558:SF36">
    <property type="entry name" value="ANAPHASE-PROMOTING COMPLEX SUBUNIT 7"/>
    <property type="match status" value="1"/>
</dbReference>
<accession>D7FQK0</accession>
<keyword evidence="5" id="KW-1185">Reference proteome</keyword>
<protein>
    <submittedName>
        <fullName evidence="4">Subunit of the Anaphase Promoting Complex</fullName>
    </submittedName>
</protein>
<dbReference type="GO" id="GO:0005680">
    <property type="term" value="C:anaphase-promoting complex"/>
    <property type="evidence" value="ECO:0007669"/>
    <property type="project" value="TreeGrafter"/>
</dbReference>
<dbReference type="PANTHER" id="PTHR12558">
    <property type="entry name" value="CELL DIVISION CYCLE 16,23,27"/>
    <property type="match status" value="1"/>
</dbReference>
<dbReference type="InterPro" id="IPR019734">
    <property type="entry name" value="TPR_rpt"/>
</dbReference>
<dbReference type="OrthoDB" id="205588at2759"/>
<dbReference type="Gene3D" id="1.25.40.10">
    <property type="entry name" value="Tetratricopeptide repeat domain"/>
    <property type="match status" value="2"/>
</dbReference>
<dbReference type="eggNOG" id="KOG1174">
    <property type="taxonomic scope" value="Eukaryota"/>
</dbReference>
<gene>
    <name evidence="4" type="primary">APC7</name>
    <name evidence="4" type="ORF">Esi_0203_0024</name>
</gene>
<dbReference type="SMART" id="SM00028">
    <property type="entry name" value="TPR"/>
    <property type="match status" value="6"/>
</dbReference>
<feature type="region of interest" description="Disordered" evidence="3">
    <location>
        <begin position="644"/>
        <end position="665"/>
    </location>
</feature>
<dbReference type="SUPFAM" id="SSF48452">
    <property type="entry name" value="TPR-like"/>
    <property type="match status" value="3"/>
</dbReference>
<feature type="repeat" description="TPR" evidence="2">
    <location>
        <begin position="594"/>
        <end position="627"/>
    </location>
</feature>
<keyword evidence="1 2" id="KW-0802">TPR repeat</keyword>
<dbReference type="GO" id="GO:0045842">
    <property type="term" value="P:positive regulation of mitotic metaphase/anaphase transition"/>
    <property type="evidence" value="ECO:0007669"/>
    <property type="project" value="TreeGrafter"/>
</dbReference>
<dbReference type="PROSITE" id="PS50005">
    <property type="entry name" value="TPR"/>
    <property type="match status" value="2"/>
</dbReference>
<dbReference type="InterPro" id="IPR011990">
    <property type="entry name" value="TPR-like_helical_dom_sf"/>
</dbReference>
<evidence type="ECO:0000256" key="1">
    <source>
        <dbReference type="ARBA" id="ARBA00022803"/>
    </source>
</evidence>
<feature type="repeat" description="TPR" evidence="2">
    <location>
        <begin position="421"/>
        <end position="454"/>
    </location>
</feature>
<dbReference type="PROSITE" id="PS51257">
    <property type="entry name" value="PROKAR_LIPOPROTEIN"/>
    <property type="match status" value="1"/>
</dbReference>
<dbReference type="EMBL" id="FN648380">
    <property type="protein sequence ID" value="CBJ30595.1"/>
    <property type="molecule type" value="Genomic_DNA"/>
</dbReference>
<evidence type="ECO:0000313" key="5">
    <source>
        <dbReference type="Proteomes" id="UP000002630"/>
    </source>
</evidence>
<organism evidence="4 5">
    <name type="scientific">Ectocarpus siliculosus</name>
    <name type="common">Brown alga</name>
    <name type="synonym">Conferva siliculosa</name>
    <dbReference type="NCBI Taxonomy" id="2880"/>
    <lineage>
        <taxon>Eukaryota</taxon>
        <taxon>Sar</taxon>
        <taxon>Stramenopiles</taxon>
        <taxon>Ochrophyta</taxon>
        <taxon>PX clade</taxon>
        <taxon>Phaeophyceae</taxon>
        <taxon>Ectocarpales</taxon>
        <taxon>Ectocarpaceae</taxon>
        <taxon>Ectocarpus</taxon>
    </lineage>
</organism>
<evidence type="ECO:0000313" key="4">
    <source>
        <dbReference type="EMBL" id="CBJ30595.1"/>
    </source>
</evidence>
<dbReference type="EMBL" id="FN649727">
    <property type="protein sequence ID" value="CBJ30595.1"/>
    <property type="molecule type" value="Genomic_DNA"/>
</dbReference>
<dbReference type="OMA" id="MGECYYY"/>
<sequence>MILRSTQCDCCSAAVAAAVGCVGFASHPATGVLVALAQEVMARVAQDDATVLFDIVEGLLREKLFHSAEIVGGILLSRASVSQHAGLHAEALSMFADALKGRGEHKRATAYCKQSLLHRQLQKEIASSPGSAFTSPPPPPRPASAEMGGSSQQQQQQQQQPPPQEQQPYTSWADRRRDRSGLRGGGVALAGDAGSGVDRTANLTPSQKEYLPVAELKFMEAQCLIAGGEPGTAIPALEAILQFARTAEMSATLGRVYESSGLKRNACSMYKKTLRENPMAVETIVPLLEMGSSGEEVLGIIDAALKGNPGGVTMADLPWLPLYVMGHADSCACRSKEALANFARLEHLYPNNLGALLQVAKAHMDLDQWDEALSAFKKARLVDDANVDLMDCYGVVMRQKTMPGGLNRLANELLSTDPMRAEAWVVMALYSEVRGDKDKATVFVDKALELKPNYAMAFILKGSLVLAEGNHEEAPKLFLQANHIRKDIYSYKGLVNAYLQAGKFRKAGFAAKEANEVMPGDARTVLLTGSVWEHIKGGMTDNRLKAKRAYEKALRIDPVFLDATLALVGLHMEDKEYDTCIDLLLKAVPHHTRDTLHTKLAEVYMLNGKLDDALESFHFAISLNPSCVKASQGLERLEKVMRGMDPDEDDDAMSSYGGRPPSPTY</sequence>